<evidence type="ECO:0000256" key="1">
    <source>
        <dbReference type="SAM" id="Phobius"/>
    </source>
</evidence>
<sequence>MTRSTALWFVFVLVLTTPILLATYRGDDGLTGTVWLTSLGTAAAISAVTAIAWGKKKGAR</sequence>
<comment type="caution">
    <text evidence="2">The sequence shown here is derived from an EMBL/GenBank/DDBJ whole genome shotgun (WGS) entry which is preliminary data.</text>
</comment>
<accession>A0ABP5HNB4</accession>
<keyword evidence="1" id="KW-0472">Membrane</keyword>
<dbReference type="EMBL" id="BAAAPE010000011">
    <property type="protein sequence ID" value="GAA2082740.1"/>
    <property type="molecule type" value="Genomic_DNA"/>
</dbReference>
<dbReference type="Proteomes" id="UP001500016">
    <property type="component" value="Unassembled WGS sequence"/>
</dbReference>
<keyword evidence="3" id="KW-1185">Reference proteome</keyword>
<organism evidence="2 3">
    <name type="scientific">Streptomyces albiaxialis</name>
    <dbReference type="NCBI Taxonomy" id="329523"/>
    <lineage>
        <taxon>Bacteria</taxon>
        <taxon>Bacillati</taxon>
        <taxon>Actinomycetota</taxon>
        <taxon>Actinomycetes</taxon>
        <taxon>Kitasatosporales</taxon>
        <taxon>Streptomycetaceae</taxon>
        <taxon>Streptomyces</taxon>
    </lineage>
</organism>
<evidence type="ECO:0000313" key="2">
    <source>
        <dbReference type="EMBL" id="GAA2082740.1"/>
    </source>
</evidence>
<evidence type="ECO:0000313" key="3">
    <source>
        <dbReference type="Proteomes" id="UP001500016"/>
    </source>
</evidence>
<keyword evidence="1" id="KW-0812">Transmembrane</keyword>
<gene>
    <name evidence="2" type="ORF">GCM10009801_42710</name>
</gene>
<dbReference type="RefSeq" id="WP_344530533.1">
    <property type="nucleotide sequence ID" value="NZ_BAAAPE010000011.1"/>
</dbReference>
<protein>
    <submittedName>
        <fullName evidence="2">Uncharacterized protein</fullName>
    </submittedName>
</protein>
<proteinExistence type="predicted"/>
<keyword evidence="1" id="KW-1133">Transmembrane helix</keyword>
<name>A0ABP5HNB4_9ACTN</name>
<reference evidence="3" key="1">
    <citation type="journal article" date="2019" name="Int. J. Syst. Evol. Microbiol.">
        <title>The Global Catalogue of Microorganisms (GCM) 10K type strain sequencing project: providing services to taxonomists for standard genome sequencing and annotation.</title>
        <authorList>
            <consortium name="The Broad Institute Genomics Platform"/>
            <consortium name="The Broad Institute Genome Sequencing Center for Infectious Disease"/>
            <person name="Wu L."/>
            <person name="Ma J."/>
        </authorList>
    </citation>
    <scope>NUCLEOTIDE SEQUENCE [LARGE SCALE GENOMIC DNA]</scope>
    <source>
        <strain evidence="3">JCM 15478</strain>
    </source>
</reference>
<feature type="transmembrane region" description="Helical" evidence="1">
    <location>
        <begin position="32"/>
        <end position="54"/>
    </location>
</feature>